<evidence type="ECO:0000313" key="1">
    <source>
        <dbReference type="EnsemblMetazoa" id="GPPI041982-PA"/>
    </source>
</evidence>
<dbReference type="AlphaFoldDB" id="A0A1B0BVP4"/>
<proteinExistence type="predicted"/>
<dbReference type="CDD" id="cd23992">
    <property type="entry name" value="PBP_GOBP"/>
    <property type="match status" value="1"/>
</dbReference>
<sequence length="115" mass="13506">MPLFDLQGTESFRELCQQIHNITDEEFESFNAFEAIDVEPDRKFKCYAHCLLSHLKYLNIFSGKFDIEDFKQQDGIEDEDVAVIAKCKKLYDNISDPCEYGFKIMQCILMFEPTK</sequence>
<dbReference type="Gene3D" id="1.10.238.20">
    <property type="entry name" value="Pheromone/general odorant binding protein domain"/>
    <property type="match status" value="1"/>
</dbReference>
<organism evidence="1 2">
    <name type="scientific">Glossina palpalis gambiensis</name>
    <dbReference type="NCBI Taxonomy" id="67801"/>
    <lineage>
        <taxon>Eukaryota</taxon>
        <taxon>Metazoa</taxon>
        <taxon>Ecdysozoa</taxon>
        <taxon>Arthropoda</taxon>
        <taxon>Hexapoda</taxon>
        <taxon>Insecta</taxon>
        <taxon>Pterygota</taxon>
        <taxon>Neoptera</taxon>
        <taxon>Endopterygota</taxon>
        <taxon>Diptera</taxon>
        <taxon>Brachycera</taxon>
        <taxon>Muscomorpha</taxon>
        <taxon>Hippoboscoidea</taxon>
        <taxon>Glossinidae</taxon>
        <taxon>Glossina</taxon>
    </lineage>
</organism>
<dbReference type="SMART" id="SM00708">
    <property type="entry name" value="PhBP"/>
    <property type="match status" value="1"/>
</dbReference>
<reference evidence="2" key="1">
    <citation type="submission" date="2015-01" db="EMBL/GenBank/DDBJ databases">
        <authorList>
            <person name="Aksoy S."/>
            <person name="Warren W."/>
            <person name="Wilson R.K."/>
        </authorList>
    </citation>
    <scope>NUCLEOTIDE SEQUENCE [LARGE SCALE GENOMIC DNA]</scope>
    <source>
        <strain evidence="2">IAEA</strain>
    </source>
</reference>
<protein>
    <submittedName>
        <fullName evidence="1">Uncharacterized protein</fullName>
    </submittedName>
</protein>
<dbReference type="VEuPathDB" id="VectorBase:GPPI041982"/>
<dbReference type="Pfam" id="PF01395">
    <property type="entry name" value="PBP_GOBP"/>
    <property type="match status" value="1"/>
</dbReference>
<dbReference type="GO" id="GO:0005549">
    <property type="term" value="F:odorant binding"/>
    <property type="evidence" value="ECO:0007669"/>
    <property type="project" value="InterPro"/>
</dbReference>
<name>A0A1B0BVP4_9MUSC</name>
<dbReference type="Proteomes" id="UP000092460">
    <property type="component" value="Unassembled WGS sequence"/>
</dbReference>
<dbReference type="SUPFAM" id="SSF47565">
    <property type="entry name" value="Insect pheromone/odorant-binding proteins"/>
    <property type="match status" value="1"/>
</dbReference>
<dbReference type="InterPro" id="IPR036728">
    <property type="entry name" value="PBP_GOBP_sf"/>
</dbReference>
<dbReference type="InterPro" id="IPR006170">
    <property type="entry name" value="PBP/GOBP"/>
</dbReference>
<dbReference type="EnsemblMetazoa" id="GPPI041982-RA">
    <property type="protein sequence ID" value="GPPI041982-PA"/>
    <property type="gene ID" value="GPPI041982"/>
</dbReference>
<evidence type="ECO:0000313" key="2">
    <source>
        <dbReference type="Proteomes" id="UP000092460"/>
    </source>
</evidence>
<accession>A0A1B0BVP4</accession>
<reference evidence="1" key="2">
    <citation type="submission" date="2020-05" db="UniProtKB">
        <authorList>
            <consortium name="EnsemblMetazoa"/>
        </authorList>
    </citation>
    <scope>IDENTIFICATION</scope>
    <source>
        <strain evidence="1">IAEA</strain>
    </source>
</reference>
<dbReference type="EMBL" id="JXJN01021405">
    <property type="status" value="NOT_ANNOTATED_CDS"/>
    <property type="molecule type" value="Genomic_DNA"/>
</dbReference>
<keyword evidence="2" id="KW-1185">Reference proteome</keyword>